<dbReference type="VEuPathDB" id="FungiDB:SPSK_09001"/>
<dbReference type="Proteomes" id="UP000033710">
    <property type="component" value="Unassembled WGS sequence"/>
</dbReference>
<dbReference type="AlphaFoldDB" id="A0A0F2MAC9"/>
<dbReference type="Gene3D" id="3.50.50.60">
    <property type="entry name" value="FAD/NAD(P)-binding domain"/>
    <property type="match status" value="2"/>
</dbReference>
<dbReference type="OrthoDB" id="66881at2759"/>
<gene>
    <name evidence="5" type="ORF">SPSK_09001</name>
</gene>
<accession>A0A0F2MAC9</accession>
<reference evidence="5 6" key="1">
    <citation type="journal article" date="2014" name="BMC Genomics">
        <title>Comparative genomics of the major fungal agents of human and animal Sporotrichosis: Sporothrix schenckii and Sporothrix brasiliensis.</title>
        <authorList>
            <person name="Teixeira M.M."/>
            <person name="de Almeida L.G."/>
            <person name="Kubitschek-Barreira P."/>
            <person name="Alves F.L."/>
            <person name="Kioshima E.S."/>
            <person name="Abadio A.K."/>
            <person name="Fernandes L."/>
            <person name="Derengowski L.S."/>
            <person name="Ferreira K.S."/>
            <person name="Souza R.C."/>
            <person name="Ruiz J.C."/>
            <person name="de Andrade N.C."/>
            <person name="Paes H.C."/>
            <person name="Nicola A.M."/>
            <person name="Albuquerque P."/>
            <person name="Gerber A.L."/>
            <person name="Martins V.P."/>
            <person name="Peconick L.D."/>
            <person name="Neto A.V."/>
            <person name="Chaucanez C.B."/>
            <person name="Silva P.A."/>
            <person name="Cunha O.L."/>
            <person name="de Oliveira F.F."/>
            <person name="dos Santos T.C."/>
            <person name="Barros A.L."/>
            <person name="Soares M.A."/>
            <person name="de Oliveira L.M."/>
            <person name="Marini M.M."/>
            <person name="Villalobos-Duno H."/>
            <person name="Cunha M.M."/>
            <person name="de Hoog S."/>
            <person name="da Silveira J.F."/>
            <person name="Henrissat B."/>
            <person name="Nino-Vega G.A."/>
            <person name="Cisalpino P.S."/>
            <person name="Mora-Montes H.M."/>
            <person name="Almeida S.R."/>
            <person name="Stajich J.E."/>
            <person name="Lopes-Bezerra L.M."/>
            <person name="Vasconcelos A.T."/>
            <person name="Felipe M.S."/>
        </authorList>
    </citation>
    <scope>NUCLEOTIDE SEQUENCE [LARGE SCALE GENOMIC DNA]</scope>
    <source>
        <strain evidence="5 6">1099-18</strain>
    </source>
</reference>
<organism evidence="5 6">
    <name type="scientific">Sporothrix schenckii 1099-18</name>
    <dbReference type="NCBI Taxonomy" id="1397361"/>
    <lineage>
        <taxon>Eukaryota</taxon>
        <taxon>Fungi</taxon>
        <taxon>Dikarya</taxon>
        <taxon>Ascomycota</taxon>
        <taxon>Pezizomycotina</taxon>
        <taxon>Sordariomycetes</taxon>
        <taxon>Sordariomycetidae</taxon>
        <taxon>Ophiostomatales</taxon>
        <taxon>Ophiostomataceae</taxon>
        <taxon>Sporothrix</taxon>
    </lineage>
</organism>
<reference evidence="5 6" key="2">
    <citation type="journal article" date="2015" name="Eukaryot. Cell">
        <title>Asexual propagation of a virulent clone complex in a human and feline outbreak of sporotrichosis.</title>
        <authorList>
            <person name="Teixeira Mde M."/>
            <person name="Rodrigues A.M."/>
            <person name="Tsui C.K."/>
            <person name="de Almeida L.G."/>
            <person name="Van Diepeningen A.D."/>
            <person name="van den Ende B.G."/>
            <person name="Fernandes G.F."/>
            <person name="Kano R."/>
            <person name="Hamelin R.C."/>
            <person name="Lopes-Bezerra L.M."/>
            <person name="Vasconcelos A.T."/>
            <person name="de Hoog S."/>
            <person name="de Camargo Z.P."/>
            <person name="Felipe M.S."/>
        </authorList>
    </citation>
    <scope>NUCLEOTIDE SEQUENCE [LARGE SCALE GENOMIC DNA]</scope>
    <source>
        <strain evidence="5 6">1099-18</strain>
    </source>
</reference>
<dbReference type="SUPFAM" id="SSF51905">
    <property type="entry name" value="FAD/NAD(P)-binding domain"/>
    <property type="match status" value="2"/>
</dbReference>
<keyword evidence="4" id="KW-0560">Oxidoreductase</keyword>
<evidence type="ECO:0000256" key="1">
    <source>
        <dbReference type="ARBA" id="ARBA00009183"/>
    </source>
</evidence>
<dbReference type="GO" id="GO:0004499">
    <property type="term" value="F:N,N-dimethylaniline monooxygenase activity"/>
    <property type="evidence" value="ECO:0007669"/>
    <property type="project" value="InterPro"/>
</dbReference>
<dbReference type="InterPro" id="IPR036188">
    <property type="entry name" value="FAD/NAD-bd_sf"/>
</dbReference>
<comment type="caution">
    <text evidence="5">The sequence shown here is derived from an EMBL/GenBank/DDBJ whole genome shotgun (WGS) entry which is preliminary data.</text>
</comment>
<dbReference type="GeneID" id="27670859"/>
<evidence type="ECO:0000256" key="3">
    <source>
        <dbReference type="ARBA" id="ARBA00022827"/>
    </source>
</evidence>
<evidence type="ECO:0000256" key="4">
    <source>
        <dbReference type="ARBA" id="ARBA00023002"/>
    </source>
</evidence>
<sequence length="517" mass="58749">MAPPIKSVAIIGAGASGEFPSATIHRRVLYKTHLIQSPGAASASALAAEGYFDVIKVFERREEPGGTWIYDAVPPVLKLVPGGLPHDIDPPLAIPEVLPATLAPNSQERFTKTPIYDGLTTNVPEIAMSLSDRRFPYGPFVPHWIPKNYIREYFSLHGDDSLLFLNTTVEDISQIHEKSRGAHNRWRLTLRKHDRTRDVDEWWQEEFDAVILGNGHYAVPFVPAVTGLPEFLVNYPGRVIHSKSYRSPKVYTGKRVLVIGNSASGHDVADQLVKYEGVHHPVYQSRHSRSLWEGDEPPEGLVWKPVIDEYKADGTIVFVDGTELGPNDVDVIIYCTGYKPSYPFWNVQQNGRRLYNYEENRFEGIFQHTFVRDFPTLGIVGLPRTLTFRSFEYQAIALARLWSGRAVLPPVAEQQLWEEERIAERRHSGKRFHDIEWDTGETDNYLNFHYRLAGLPQLDGKGLTPPILNSATRWALENIKKYPIIRPSPPPDRDANRRAAEDDWVVIEGVKDSLWYI</sequence>
<dbReference type="EMBL" id="AXCR01000007">
    <property type="protein sequence ID" value="KJR86029.1"/>
    <property type="molecule type" value="Genomic_DNA"/>
</dbReference>
<dbReference type="KEGG" id="ssck:SPSK_09001"/>
<evidence type="ECO:0000313" key="5">
    <source>
        <dbReference type="EMBL" id="KJR86029.1"/>
    </source>
</evidence>
<dbReference type="Pfam" id="PF00743">
    <property type="entry name" value="FMO-like"/>
    <property type="match status" value="2"/>
</dbReference>
<evidence type="ECO:0008006" key="7">
    <source>
        <dbReference type="Google" id="ProtNLM"/>
    </source>
</evidence>
<comment type="similarity">
    <text evidence="1">Belongs to the FMO family.</text>
</comment>
<evidence type="ECO:0000256" key="2">
    <source>
        <dbReference type="ARBA" id="ARBA00022630"/>
    </source>
</evidence>
<dbReference type="RefSeq" id="XP_016588705.1">
    <property type="nucleotide sequence ID" value="XM_016735582.1"/>
</dbReference>
<dbReference type="GO" id="GO:0050660">
    <property type="term" value="F:flavin adenine dinucleotide binding"/>
    <property type="evidence" value="ECO:0007669"/>
    <property type="project" value="InterPro"/>
</dbReference>
<evidence type="ECO:0000313" key="6">
    <source>
        <dbReference type="Proteomes" id="UP000033710"/>
    </source>
</evidence>
<dbReference type="PANTHER" id="PTHR23023">
    <property type="entry name" value="DIMETHYLANILINE MONOOXYGENASE"/>
    <property type="match status" value="1"/>
</dbReference>
<keyword evidence="3" id="KW-0274">FAD</keyword>
<keyword evidence="2" id="KW-0285">Flavoprotein</keyword>
<proteinExistence type="inferred from homology"/>
<name>A0A0F2MAC9_SPOSC</name>
<protein>
    <recommendedName>
        <fullName evidence="7">Dimethylaniline monooxygenase</fullName>
    </recommendedName>
</protein>
<dbReference type="InterPro" id="IPR020946">
    <property type="entry name" value="Flavin_mOase-like"/>
</dbReference>
<dbReference type="InterPro" id="IPR050346">
    <property type="entry name" value="FMO-like"/>
</dbReference>
<dbReference type="GO" id="GO:0050661">
    <property type="term" value="F:NADP binding"/>
    <property type="evidence" value="ECO:0007669"/>
    <property type="project" value="InterPro"/>
</dbReference>